<accession>A0A078B2N1</accession>
<organism evidence="2 3">
    <name type="scientific">Stylonychia lemnae</name>
    <name type="common">Ciliate</name>
    <dbReference type="NCBI Taxonomy" id="5949"/>
    <lineage>
        <taxon>Eukaryota</taxon>
        <taxon>Sar</taxon>
        <taxon>Alveolata</taxon>
        <taxon>Ciliophora</taxon>
        <taxon>Intramacronucleata</taxon>
        <taxon>Spirotrichea</taxon>
        <taxon>Stichotrichia</taxon>
        <taxon>Sporadotrichida</taxon>
        <taxon>Oxytrichidae</taxon>
        <taxon>Stylonychinae</taxon>
        <taxon>Stylonychia</taxon>
    </lineage>
</organism>
<proteinExistence type="predicted"/>
<feature type="compositionally biased region" description="Polar residues" evidence="1">
    <location>
        <begin position="119"/>
        <end position="138"/>
    </location>
</feature>
<feature type="compositionally biased region" description="Basic residues" evidence="1">
    <location>
        <begin position="1"/>
        <end position="11"/>
    </location>
</feature>
<protein>
    <submittedName>
        <fullName evidence="2">Uncharacterized protein</fullName>
    </submittedName>
</protein>
<feature type="region of interest" description="Disordered" evidence="1">
    <location>
        <begin position="115"/>
        <end position="140"/>
    </location>
</feature>
<feature type="compositionally biased region" description="Low complexity" evidence="1">
    <location>
        <begin position="12"/>
        <end position="22"/>
    </location>
</feature>
<feature type="compositionally biased region" description="Basic and acidic residues" evidence="1">
    <location>
        <begin position="24"/>
        <end position="38"/>
    </location>
</feature>
<evidence type="ECO:0000313" key="3">
    <source>
        <dbReference type="Proteomes" id="UP000039865"/>
    </source>
</evidence>
<dbReference type="Proteomes" id="UP000039865">
    <property type="component" value="Unassembled WGS sequence"/>
</dbReference>
<gene>
    <name evidence="2" type="primary">Contig1102.g1196</name>
    <name evidence="2" type="ORF">STYLEM_17617</name>
</gene>
<dbReference type="EMBL" id="CCKQ01016624">
    <property type="protein sequence ID" value="CDW88496.1"/>
    <property type="molecule type" value="Genomic_DNA"/>
</dbReference>
<evidence type="ECO:0000313" key="2">
    <source>
        <dbReference type="EMBL" id="CDW88496.1"/>
    </source>
</evidence>
<name>A0A078B2N1_STYLE</name>
<keyword evidence="3" id="KW-1185">Reference proteome</keyword>
<dbReference type="AlphaFoldDB" id="A0A078B2N1"/>
<reference evidence="2 3" key="1">
    <citation type="submission" date="2014-06" db="EMBL/GenBank/DDBJ databases">
        <authorList>
            <person name="Swart Estienne"/>
        </authorList>
    </citation>
    <scope>NUCLEOTIDE SEQUENCE [LARGE SCALE GENOMIC DNA]</scope>
    <source>
        <strain evidence="2 3">130c</strain>
    </source>
</reference>
<feature type="region of interest" description="Disordered" evidence="1">
    <location>
        <begin position="1"/>
        <end position="41"/>
    </location>
</feature>
<evidence type="ECO:0000256" key="1">
    <source>
        <dbReference type="SAM" id="MobiDB-lite"/>
    </source>
</evidence>
<dbReference type="InParanoid" id="A0A078B2N1"/>
<sequence length="330" mass="38966">MHLNVPRHQRYQQRNNRNQLPNKNEVRDNRQISQDHSRNNSAKNVLVKFNLQHQVSIRNFIIERIQSDQKSVEDQLQAAFKSYGDLRTLKVQVYHQISGTIAKLLRDSKATINYIGTREPNTPSAQRYSRNSHTSNMTRFPLKISNPSEIRIINIFEDEQLSDASKQINYQQLMHLKKAKENNQYFLSINLSKSLNTTASSLHNQDEFNFIQFLQFIQSSQPEYHYKKGNIQHYSGYDMRQQTFAISNLNERKQEVHKFNINEQVLLFQAIKLYSLNLNHIQSSSIEQQNIQTIKMIEEREMRLKQKGNNITRRLRDFLKEDKAKACLKG</sequence>